<name>A0A2J6Q3K0_9HELO</name>
<dbReference type="AlphaFoldDB" id="A0A2J6Q3K0"/>
<dbReference type="STRING" id="1745343.A0A2J6Q3K0"/>
<evidence type="ECO:0000256" key="7">
    <source>
        <dbReference type="RuleBase" id="RU003345"/>
    </source>
</evidence>
<feature type="domain" description="Xylanolytic transcriptional activator regulatory" evidence="9">
    <location>
        <begin position="794"/>
        <end position="869"/>
    </location>
</feature>
<dbReference type="InterPro" id="IPR007219">
    <property type="entry name" value="XnlR_reg_dom"/>
</dbReference>
<feature type="active site" evidence="6">
    <location>
        <position position="287"/>
    </location>
</feature>
<evidence type="ECO:0000256" key="5">
    <source>
        <dbReference type="ARBA" id="ARBA00049194"/>
    </source>
</evidence>
<dbReference type="InterPro" id="IPR015590">
    <property type="entry name" value="Aldehyde_DH_dom"/>
</dbReference>
<dbReference type="EMBL" id="KZ613483">
    <property type="protein sequence ID" value="PMD20850.1"/>
    <property type="molecule type" value="Genomic_DNA"/>
</dbReference>
<dbReference type="CDD" id="cd12148">
    <property type="entry name" value="fungal_TF_MHR"/>
    <property type="match status" value="1"/>
</dbReference>
<dbReference type="SUPFAM" id="SSF53720">
    <property type="entry name" value="ALDH-like"/>
    <property type="match status" value="1"/>
</dbReference>
<feature type="region of interest" description="Disordered" evidence="8">
    <location>
        <begin position="547"/>
        <end position="584"/>
    </location>
</feature>
<keyword evidence="3" id="KW-0539">Nucleus</keyword>
<evidence type="ECO:0000256" key="3">
    <source>
        <dbReference type="ARBA" id="ARBA00023242"/>
    </source>
</evidence>
<dbReference type="FunFam" id="3.40.605.10:FF:000007">
    <property type="entry name" value="NAD/NADP-dependent betaine aldehyde dehydrogenase"/>
    <property type="match status" value="1"/>
</dbReference>
<dbReference type="PROSITE" id="PS00687">
    <property type="entry name" value="ALDEHYDE_DEHYDR_GLU"/>
    <property type="match status" value="1"/>
</dbReference>
<dbReference type="PANTHER" id="PTHR11699">
    <property type="entry name" value="ALDEHYDE DEHYDROGENASE-RELATED"/>
    <property type="match status" value="1"/>
</dbReference>
<keyword evidence="2 7" id="KW-0560">Oxidoreductase</keyword>
<dbReference type="FunFam" id="3.40.309.10:FF:000012">
    <property type="entry name" value="Betaine aldehyde dehydrogenase"/>
    <property type="match status" value="1"/>
</dbReference>
<organism evidence="10 11">
    <name type="scientific">Hyaloscypha hepaticicola</name>
    <dbReference type="NCBI Taxonomy" id="2082293"/>
    <lineage>
        <taxon>Eukaryota</taxon>
        <taxon>Fungi</taxon>
        <taxon>Dikarya</taxon>
        <taxon>Ascomycota</taxon>
        <taxon>Pezizomycotina</taxon>
        <taxon>Leotiomycetes</taxon>
        <taxon>Helotiales</taxon>
        <taxon>Hyaloscyphaceae</taxon>
        <taxon>Hyaloscypha</taxon>
    </lineage>
</organism>
<evidence type="ECO:0000256" key="2">
    <source>
        <dbReference type="ARBA" id="ARBA00023002"/>
    </source>
</evidence>
<evidence type="ECO:0000259" key="9">
    <source>
        <dbReference type="SMART" id="SM00906"/>
    </source>
</evidence>
<dbReference type="GO" id="GO:0004029">
    <property type="term" value="F:aldehyde dehydrogenase (NAD+) activity"/>
    <property type="evidence" value="ECO:0007669"/>
    <property type="project" value="UniProtKB-EC"/>
</dbReference>
<comment type="similarity">
    <text evidence="1 7">Belongs to the aldehyde dehydrogenase family.</text>
</comment>
<dbReference type="Pfam" id="PF04082">
    <property type="entry name" value="Fungal_trans"/>
    <property type="match status" value="1"/>
</dbReference>
<dbReference type="GO" id="GO:0003677">
    <property type="term" value="F:DNA binding"/>
    <property type="evidence" value="ECO:0007669"/>
    <property type="project" value="InterPro"/>
</dbReference>
<dbReference type="Gene3D" id="3.40.309.10">
    <property type="entry name" value="Aldehyde Dehydrogenase, Chain A, domain 2"/>
    <property type="match status" value="1"/>
</dbReference>
<dbReference type="InterPro" id="IPR029510">
    <property type="entry name" value="Ald_DH_CS_GLU"/>
</dbReference>
<evidence type="ECO:0000313" key="10">
    <source>
        <dbReference type="EMBL" id="PMD20850.1"/>
    </source>
</evidence>
<accession>A0A2J6Q3K0</accession>
<evidence type="ECO:0000256" key="4">
    <source>
        <dbReference type="ARBA" id="ARBA00024226"/>
    </source>
</evidence>
<dbReference type="GO" id="GO:0006351">
    <property type="term" value="P:DNA-templated transcription"/>
    <property type="evidence" value="ECO:0007669"/>
    <property type="project" value="InterPro"/>
</dbReference>
<dbReference type="Pfam" id="PF00171">
    <property type="entry name" value="Aldedh"/>
    <property type="match status" value="1"/>
</dbReference>
<dbReference type="Proteomes" id="UP000235672">
    <property type="component" value="Unassembled WGS sequence"/>
</dbReference>
<evidence type="ECO:0000256" key="6">
    <source>
        <dbReference type="PROSITE-ProRule" id="PRU10007"/>
    </source>
</evidence>
<dbReference type="InterPro" id="IPR016161">
    <property type="entry name" value="Ald_DH/histidinol_DH"/>
</dbReference>
<protein>
    <recommendedName>
        <fullName evidence="4">aldehyde dehydrogenase (NAD(+))</fullName>
        <ecNumber evidence="4">1.2.1.3</ecNumber>
    </recommendedName>
</protein>
<evidence type="ECO:0000256" key="8">
    <source>
        <dbReference type="SAM" id="MobiDB-lite"/>
    </source>
</evidence>
<dbReference type="GO" id="GO:0008270">
    <property type="term" value="F:zinc ion binding"/>
    <property type="evidence" value="ECO:0007669"/>
    <property type="project" value="InterPro"/>
</dbReference>
<dbReference type="OrthoDB" id="310895at2759"/>
<evidence type="ECO:0000313" key="11">
    <source>
        <dbReference type="Proteomes" id="UP000235672"/>
    </source>
</evidence>
<evidence type="ECO:0000256" key="1">
    <source>
        <dbReference type="ARBA" id="ARBA00009986"/>
    </source>
</evidence>
<dbReference type="InterPro" id="IPR016162">
    <property type="entry name" value="Ald_DH_N"/>
</dbReference>
<proteinExistence type="inferred from homology"/>
<keyword evidence="11" id="KW-1185">Reference proteome</keyword>
<dbReference type="SMART" id="SM00906">
    <property type="entry name" value="Fungal_trans"/>
    <property type="match status" value="1"/>
</dbReference>
<reference evidence="10 11" key="1">
    <citation type="submission" date="2016-05" db="EMBL/GenBank/DDBJ databases">
        <title>A degradative enzymes factory behind the ericoid mycorrhizal symbiosis.</title>
        <authorList>
            <consortium name="DOE Joint Genome Institute"/>
            <person name="Martino E."/>
            <person name="Morin E."/>
            <person name="Grelet G."/>
            <person name="Kuo A."/>
            <person name="Kohler A."/>
            <person name="Daghino S."/>
            <person name="Barry K."/>
            <person name="Choi C."/>
            <person name="Cichocki N."/>
            <person name="Clum A."/>
            <person name="Copeland A."/>
            <person name="Hainaut M."/>
            <person name="Haridas S."/>
            <person name="Labutti K."/>
            <person name="Lindquist E."/>
            <person name="Lipzen A."/>
            <person name="Khouja H.-R."/>
            <person name="Murat C."/>
            <person name="Ohm R."/>
            <person name="Olson A."/>
            <person name="Spatafora J."/>
            <person name="Veneault-Fourrey C."/>
            <person name="Henrissat B."/>
            <person name="Grigoriev I."/>
            <person name="Martin F."/>
            <person name="Perotto S."/>
        </authorList>
    </citation>
    <scope>NUCLEOTIDE SEQUENCE [LARGE SCALE GENOMIC DNA]</scope>
    <source>
        <strain evidence="10 11">UAMH 7357</strain>
    </source>
</reference>
<sequence length="1102" mass="121571">MADTNGHQASQPLKGIETRLFINGEYVESSHGKTFSLMSPQTHEVVAKGMIFPFWIMAFSEASEEDVDCAVAAAKAAQPAWAALTVEARSSCFKKLAALVREHNDELARLEAVSMGKPVSTYIDGHAFSFMFDYYSEAGYNIQGTSSLNTPGFVNLTFRQPYGVVAVIIPWNVPLLFFAKKVAPALAVGNTVVLKSSEKAPLAASIAYSRRNNLLTFQSLRQIGHFIKEAGFPPGVINIVSGHGSVSGSVLSHHMDVRALSFTGSTRTGRLIQQASSKSNLKPVFLELGGKSPAIVFEDADLEDAAQACQFSVQSNSGQTCMATSRVYVQDTVADKFIELFKEKFGPVTIGDPTLKETNHGPQADKMQYENVLKYLEIGKKDGKLIMGGKPESHENGYFVPPTIFTDTPEDSVIMREEVFGPVVNINIFKTEEEVMAKANNTEYGLYAAVFTKNIDRAMRFAKGLEAGTVGVNCTSPTTGKDTPFGGYKGSGLGREGLMYSLDHFLETKSSPALADTVHILALSVEWPLGQNKDLITISIAKDLEIDTTNTQPQTQRRDSKTTSDDSPGSEEAVQNDSEPDTEEIGDLHEQLGCLMQDSLGEYRYVGAYSEIAFNAAVCTIKDPPSPEVEDSKIILPPTENFPPQKPERPKLLYEVSSATQPYLPPREYCDYYVARFFEEVHCIYWLYPIEQFHARLDDTYVTGGGEATSSWLCSLYAIFALGAASNENSQNALMNDFISPETRRNPDSKTSDGYLALAKALVPAVHDEADIDSIRALAILSLALLTFRFRITSYLYMGTALQIAFSLGLQHDKSPTNQSPVTKQINRRIWWTLYIMDQEIASRCGSPWISDERSLRIQTPLPSEQVLNPGTNTPLGCLAVSTSLNRLKREIIQTIYPERSSDSRTISFSKVTSYVSSLQRWQAEMPSHLKWGVPVAPTHRRSIGILHLNYWNAMMLVSQPFLLYLAIKGSTLNPPKRAWFEKIGEICLDAAKNALAVLKTMCTDQSISSLITFDCVCTLKIIMILGLGLAKSESQEISRDLQSCVSILENMEQVGFCKSVVEELPTRLAQLGVKSESNETDVKLDFAQQATVSNLWPEFDL</sequence>
<dbReference type="EC" id="1.2.1.3" evidence="4"/>
<comment type="catalytic activity">
    <reaction evidence="5">
        <text>an aldehyde + NAD(+) + H2O = a carboxylate + NADH + 2 H(+)</text>
        <dbReference type="Rhea" id="RHEA:16185"/>
        <dbReference type="ChEBI" id="CHEBI:15377"/>
        <dbReference type="ChEBI" id="CHEBI:15378"/>
        <dbReference type="ChEBI" id="CHEBI:17478"/>
        <dbReference type="ChEBI" id="CHEBI:29067"/>
        <dbReference type="ChEBI" id="CHEBI:57540"/>
        <dbReference type="ChEBI" id="CHEBI:57945"/>
        <dbReference type="EC" id="1.2.1.3"/>
    </reaction>
</comment>
<dbReference type="InterPro" id="IPR016163">
    <property type="entry name" value="Ald_DH_C"/>
</dbReference>
<gene>
    <name evidence="10" type="ORF">NA56DRAFT_572981</name>
</gene>
<dbReference type="Gene3D" id="3.40.605.10">
    <property type="entry name" value="Aldehyde Dehydrogenase, Chain A, domain 1"/>
    <property type="match status" value="1"/>
</dbReference>